<accession>A0AA47N7X4</accession>
<evidence type="ECO:0000313" key="7">
    <source>
        <dbReference type="Proteomes" id="UP001174136"/>
    </source>
</evidence>
<reference evidence="6" key="1">
    <citation type="journal article" date="2023" name="Front. Mar. Sci.">
        <title>A new Merluccius polli reference genome to investigate the effects of global change in West African waters.</title>
        <authorList>
            <person name="Mateo J.L."/>
            <person name="Blanco-Fernandez C."/>
            <person name="Garcia-Vazquez E."/>
            <person name="Machado-Schiaffino G."/>
        </authorList>
    </citation>
    <scope>NUCLEOTIDE SEQUENCE</scope>
    <source>
        <strain evidence="6">C29</strain>
        <tissue evidence="6">Fin</tissue>
    </source>
</reference>
<dbReference type="InterPro" id="IPR008271">
    <property type="entry name" value="Ser/Thr_kinase_AS"/>
</dbReference>
<evidence type="ECO:0000256" key="3">
    <source>
        <dbReference type="ARBA" id="ARBA00022840"/>
    </source>
</evidence>
<dbReference type="PROSITE" id="PS50011">
    <property type="entry name" value="PROTEIN_KINASE_DOM"/>
    <property type="match status" value="1"/>
</dbReference>
<protein>
    <submittedName>
        <fullName evidence="6">Cyclin-dependent kinase-like 3</fullName>
    </submittedName>
</protein>
<keyword evidence="3" id="KW-0067">ATP-binding</keyword>
<dbReference type="Proteomes" id="UP001174136">
    <property type="component" value="Unassembled WGS sequence"/>
</dbReference>
<comment type="cofactor">
    <cofactor evidence="1">
        <name>Mg(2+)</name>
        <dbReference type="ChEBI" id="CHEBI:18420"/>
    </cofactor>
</comment>
<dbReference type="InterPro" id="IPR050117">
    <property type="entry name" value="MAPK"/>
</dbReference>
<keyword evidence="6" id="KW-0418">Kinase</keyword>
<dbReference type="SMART" id="SM00220">
    <property type="entry name" value="S_TKc"/>
    <property type="match status" value="1"/>
</dbReference>
<keyword evidence="7" id="KW-1185">Reference proteome</keyword>
<organism evidence="6 7">
    <name type="scientific">Merluccius polli</name>
    <name type="common">Benguela hake</name>
    <name type="synonym">Merluccius cadenati</name>
    <dbReference type="NCBI Taxonomy" id="89951"/>
    <lineage>
        <taxon>Eukaryota</taxon>
        <taxon>Metazoa</taxon>
        <taxon>Chordata</taxon>
        <taxon>Craniata</taxon>
        <taxon>Vertebrata</taxon>
        <taxon>Euteleostomi</taxon>
        <taxon>Actinopterygii</taxon>
        <taxon>Neopterygii</taxon>
        <taxon>Teleostei</taxon>
        <taxon>Neoteleostei</taxon>
        <taxon>Acanthomorphata</taxon>
        <taxon>Zeiogadaria</taxon>
        <taxon>Gadariae</taxon>
        <taxon>Gadiformes</taxon>
        <taxon>Gadoidei</taxon>
        <taxon>Merlucciidae</taxon>
        <taxon>Merluccius</taxon>
    </lineage>
</organism>
<dbReference type="Pfam" id="PF00069">
    <property type="entry name" value="Pkinase"/>
    <property type="match status" value="1"/>
</dbReference>
<sequence length="334" mass="37576">MVSPSPEFSRATSDVLVRLHHDNLVKIVSHFKEDGRLYCVFELMDRSVWNDVKQQPQGLESDLLRKYVFQMLRGMEYLHSVNVLHRDIKPQNLLVSCSGVVKVADLGLGLLLKKRQKISDYGPQWFLSAEALTADGFYTTSHDVWAIGRTILCMARLLTFSGGDSRFDHIHWIASNVGPLTVTQEEAFIRKYPYNMPPRKPWLHPPSLEWKYKLRDPLLAQLVEACLNMNPKHRATCSELLCHEFFTCDSFHQRFPLQLAVMVQADQQGVPLIQLPDGTQGSLDPDTAGPHKASSSPEIYPSIPPEAVCIPPEAVCIPPEAVCIPPEAVSITPD</sequence>
<dbReference type="GO" id="GO:0005524">
    <property type="term" value="F:ATP binding"/>
    <property type="evidence" value="ECO:0007669"/>
    <property type="project" value="UniProtKB-KW"/>
</dbReference>
<dbReference type="GO" id="GO:0004672">
    <property type="term" value="F:protein kinase activity"/>
    <property type="evidence" value="ECO:0007669"/>
    <property type="project" value="InterPro"/>
</dbReference>
<feature type="domain" description="Protein kinase" evidence="5">
    <location>
        <begin position="1"/>
        <end position="246"/>
    </location>
</feature>
<keyword evidence="6" id="KW-0808">Transferase</keyword>
<name>A0AA47N7X4_MERPO</name>
<dbReference type="PANTHER" id="PTHR24055">
    <property type="entry name" value="MITOGEN-ACTIVATED PROTEIN KINASE"/>
    <property type="match status" value="1"/>
</dbReference>
<comment type="caution">
    <text evidence="6">The sequence shown here is derived from an EMBL/GenBank/DDBJ whole genome shotgun (WGS) entry which is preliminary data.</text>
</comment>
<evidence type="ECO:0000313" key="6">
    <source>
        <dbReference type="EMBL" id="KAK0154062.1"/>
    </source>
</evidence>
<evidence type="ECO:0000256" key="4">
    <source>
        <dbReference type="SAM" id="MobiDB-lite"/>
    </source>
</evidence>
<dbReference type="EMBL" id="JAOPHQ010000587">
    <property type="protein sequence ID" value="KAK0154062.1"/>
    <property type="molecule type" value="Genomic_DNA"/>
</dbReference>
<dbReference type="SUPFAM" id="SSF56112">
    <property type="entry name" value="Protein kinase-like (PK-like)"/>
    <property type="match status" value="1"/>
</dbReference>
<dbReference type="InterPro" id="IPR000719">
    <property type="entry name" value="Prot_kinase_dom"/>
</dbReference>
<evidence type="ECO:0000256" key="1">
    <source>
        <dbReference type="ARBA" id="ARBA00001946"/>
    </source>
</evidence>
<evidence type="ECO:0000256" key="2">
    <source>
        <dbReference type="ARBA" id="ARBA00022741"/>
    </source>
</evidence>
<dbReference type="AlphaFoldDB" id="A0AA47N7X4"/>
<dbReference type="Gene3D" id="1.10.510.10">
    <property type="entry name" value="Transferase(Phosphotransferase) domain 1"/>
    <property type="match status" value="1"/>
</dbReference>
<dbReference type="PROSITE" id="PS00108">
    <property type="entry name" value="PROTEIN_KINASE_ST"/>
    <property type="match status" value="1"/>
</dbReference>
<keyword evidence="2" id="KW-0547">Nucleotide-binding</keyword>
<feature type="region of interest" description="Disordered" evidence="4">
    <location>
        <begin position="274"/>
        <end position="297"/>
    </location>
</feature>
<proteinExistence type="predicted"/>
<gene>
    <name evidence="6" type="primary">CDKL3_2</name>
    <name evidence="6" type="ORF">N1851_003858</name>
</gene>
<evidence type="ECO:0000259" key="5">
    <source>
        <dbReference type="PROSITE" id="PS50011"/>
    </source>
</evidence>
<dbReference type="InterPro" id="IPR011009">
    <property type="entry name" value="Kinase-like_dom_sf"/>
</dbReference>